<dbReference type="Proteomes" id="UP000266723">
    <property type="component" value="Unassembled WGS sequence"/>
</dbReference>
<reference evidence="2 3" key="1">
    <citation type="journal article" date="2020" name="BMC Genomics">
        <title>Intraspecific diversification of the crop wild relative Brassica cretica Lam. using demographic model selection.</title>
        <authorList>
            <person name="Kioukis A."/>
            <person name="Michalopoulou V.A."/>
            <person name="Briers L."/>
            <person name="Pirintsos S."/>
            <person name="Studholme D.J."/>
            <person name="Pavlidis P."/>
            <person name="Sarris P.F."/>
        </authorList>
    </citation>
    <scope>NUCLEOTIDE SEQUENCE [LARGE SCALE GENOMIC DNA]</scope>
    <source>
        <strain evidence="3">cv. PFS-1207/04</strain>
    </source>
</reference>
<comment type="function">
    <text evidence="1">Hydrolyzes 3-hydroxyisobutyryl-CoA (HIBYL-CoA), a saline catabolite. Has high activity toward isobutyryl-CoA. Could be an isobutyryl-CoA dehydrogenase that functions in valine catabolism.</text>
</comment>
<evidence type="ECO:0000313" key="2">
    <source>
        <dbReference type="EMBL" id="KAF3563639.1"/>
    </source>
</evidence>
<dbReference type="EMBL" id="QGKV02000759">
    <property type="protein sequence ID" value="KAF3563639.1"/>
    <property type="molecule type" value="Genomic_DNA"/>
</dbReference>
<dbReference type="InterPro" id="IPR032259">
    <property type="entry name" value="HIBYL-CoA-H"/>
</dbReference>
<dbReference type="EC" id="3.1.2.4" evidence="1"/>
<name>A0ABQ7CWF9_BRACR</name>
<keyword evidence="1" id="KW-0378">Hydrolase</keyword>
<protein>
    <recommendedName>
        <fullName evidence="1">3-hydroxyisobutyryl-CoA hydrolase</fullName>
        <shortName evidence="1">HIB-CoA hydrolase</shortName>
        <shortName evidence="1">HIBYL-CoA-H</shortName>
        <ecNumber evidence="1">3.1.2.4</ecNumber>
    </recommendedName>
    <alternativeName>
        <fullName evidence="1">3-hydroxyisobutyryl-coenzyme A hydrolase</fullName>
    </alternativeName>
</protein>
<dbReference type="PANTHER" id="PTHR43176:SF3">
    <property type="entry name" value="3-HYDROXYISOBUTYRYL-COA HYDROLASE, MITOCHONDRIAL"/>
    <property type="match status" value="1"/>
</dbReference>
<organism evidence="2 3">
    <name type="scientific">Brassica cretica</name>
    <name type="common">Mustard</name>
    <dbReference type="NCBI Taxonomy" id="69181"/>
    <lineage>
        <taxon>Eukaryota</taxon>
        <taxon>Viridiplantae</taxon>
        <taxon>Streptophyta</taxon>
        <taxon>Embryophyta</taxon>
        <taxon>Tracheophyta</taxon>
        <taxon>Spermatophyta</taxon>
        <taxon>Magnoliopsida</taxon>
        <taxon>eudicotyledons</taxon>
        <taxon>Gunneridae</taxon>
        <taxon>Pentapetalae</taxon>
        <taxon>rosids</taxon>
        <taxon>malvids</taxon>
        <taxon>Brassicales</taxon>
        <taxon>Brassicaceae</taxon>
        <taxon>Brassiceae</taxon>
        <taxon>Brassica</taxon>
    </lineage>
</organism>
<accession>A0ABQ7CWF9</accession>
<sequence length="199" mass="22196">MTSSLPQVISMSSVRILDTEQTKAAECSIIFFTPYSAISFVMTRSIFSRSLGCSEEPRMKLCYPQVNHYPNAQWNNFATGRAFCAGGGDVSAVVNYVSNFELFQNYSVHGRFRIAIENTVFDVHVDDSQESFFGLTGARLDGAGMLACGLATQYVFSTWQPWRLEEMKDSMVERGRSKASTKGKLACFSNGGKAVKWRR</sequence>
<proteinExistence type="inferred from homology"/>
<evidence type="ECO:0000256" key="1">
    <source>
        <dbReference type="RuleBase" id="RU369070"/>
    </source>
</evidence>
<keyword evidence="3" id="KW-1185">Reference proteome</keyword>
<dbReference type="PANTHER" id="PTHR43176">
    <property type="entry name" value="3-HYDROXYISOBUTYRYL-COA HYDROLASE-RELATED"/>
    <property type="match status" value="1"/>
</dbReference>
<evidence type="ECO:0000313" key="3">
    <source>
        <dbReference type="Proteomes" id="UP000266723"/>
    </source>
</evidence>
<comment type="caution">
    <text evidence="2">The sequence shown here is derived from an EMBL/GenBank/DDBJ whole genome shotgun (WGS) entry which is preliminary data.</text>
</comment>
<comment type="pathway">
    <text evidence="1">Amino-acid degradation; L-valine degradation.</text>
</comment>
<comment type="similarity">
    <text evidence="1">Belongs to the enoyl-CoA hydratase/isomerase family.</text>
</comment>
<gene>
    <name evidence="2" type="ORF">DY000_02011848</name>
</gene>
<comment type="catalytic activity">
    <reaction evidence="1">
        <text>3-hydroxy-2-methylpropanoyl-CoA + H2O = 3-hydroxy-2-methylpropanoate + CoA + H(+)</text>
        <dbReference type="Rhea" id="RHEA:20888"/>
        <dbReference type="ChEBI" id="CHEBI:11805"/>
        <dbReference type="ChEBI" id="CHEBI:15377"/>
        <dbReference type="ChEBI" id="CHEBI:15378"/>
        <dbReference type="ChEBI" id="CHEBI:57287"/>
        <dbReference type="ChEBI" id="CHEBI:57340"/>
        <dbReference type="EC" id="3.1.2.4"/>
    </reaction>
</comment>